<dbReference type="GO" id="GO:0005977">
    <property type="term" value="P:glycogen metabolic process"/>
    <property type="evidence" value="ECO:0007669"/>
    <property type="project" value="UniProtKB-KW"/>
</dbReference>
<evidence type="ECO:0000313" key="7">
    <source>
        <dbReference type="Proteomes" id="UP000823561"/>
    </source>
</evidence>
<dbReference type="PIRSF" id="PIRSF038207">
    <property type="entry name" value="PP1_GT_animal"/>
    <property type="match status" value="1"/>
</dbReference>
<dbReference type="GO" id="GO:0008157">
    <property type="term" value="F:protein phosphatase 1 binding"/>
    <property type="evidence" value="ECO:0007669"/>
    <property type="project" value="TreeGrafter"/>
</dbReference>
<evidence type="ECO:0000256" key="3">
    <source>
        <dbReference type="ARBA" id="ARBA00025949"/>
    </source>
</evidence>
<reference evidence="6" key="1">
    <citation type="submission" date="2020-10" db="EMBL/GenBank/DDBJ databases">
        <title>Chromosome-scale genome assembly of the Allis shad, Alosa alosa.</title>
        <authorList>
            <person name="Margot Z."/>
            <person name="Christophe K."/>
            <person name="Cabau C."/>
            <person name="Louis A."/>
            <person name="Berthelot C."/>
            <person name="Parey E."/>
            <person name="Roest Crollius H."/>
            <person name="Montfort J."/>
            <person name="Robinson-Rechavi M."/>
            <person name="Bucao C."/>
            <person name="Bouchez O."/>
            <person name="Gislard M."/>
            <person name="Lluch J."/>
            <person name="Milhes M."/>
            <person name="Lampietro C."/>
            <person name="Lopez Roques C."/>
            <person name="Donnadieu C."/>
            <person name="Braasch I."/>
            <person name="Desvignes T."/>
            <person name="Postlethwait J."/>
            <person name="Bobe J."/>
            <person name="Guiguen Y."/>
        </authorList>
    </citation>
    <scope>NUCLEOTIDE SEQUENCE</scope>
    <source>
        <strain evidence="6">M-15738</strain>
        <tissue evidence="6">Blood</tissue>
    </source>
</reference>
<dbReference type="Pfam" id="PF03370">
    <property type="entry name" value="CBM_21"/>
    <property type="match status" value="1"/>
</dbReference>
<feature type="domain" description="CBM21" evidence="5">
    <location>
        <begin position="161"/>
        <end position="269"/>
    </location>
</feature>
<dbReference type="InterPro" id="IPR050782">
    <property type="entry name" value="PP1_regulatory_subunit_3"/>
</dbReference>
<dbReference type="FunFam" id="2.60.40.2440:FF:000001">
    <property type="entry name" value="Protein phosphatase 1 regulatory subunit 3C"/>
    <property type="match status" value="1"/>
</dbReference>
<dbReference type="GO" id="GO:2001069">
    <property type="term" value="F:glycogen binding"/>
    <property type="evidence" value="ECO:0007669"/>
    <property type="project" value="TreeGrafter"/>
</dbReference>
<keyword evidence="1 4" id="KW-0321">Glycogen metabolism</keyword>
<dbReference type="AlphaFoldDB" id="A0AAV6GCL7"/>
<gene>
    <name evidence="6" type="ORF">AALO_G00169460</name>
</gene>
<evidence type="ECO:0000256" key="1">
    <source>
        <dbReference type="ARBA" id="ARBA00022600"/>
    </source>
</evidence>
<evidence type="ECO:0000256" key="2">
    <source>
        <dbReference type="ARBA" id="ARBA00023277"/>
    </source>
</evidence>
<proteinExistence type="predicted"/>
<sequence length="323" mass="37225">MFDRQKEHATNIRKSRQKAILFRQLSCAHYSSSYKSAMPVDLAMPLFLANGDFHGKRCSRPVKALQPCLNQDEGQTVKRGCSQQWSSLDEVSTLKAKKKQVSFADHRGMALTRIKVFSEFEDPIDIPLNIQELLRSALSLSEKDTLVLAFTQPSSDYLLFRQRLERDYVCLEHCTLQERALAGTVKVKNLSFEKSVKLRITYDTWKSHVDVPCQYMKATYTDENRDTFAFEVSLPSDLRPHERIEFAILYEESGVQHWDSNEGQNYRIVPSSLKVEHQNTSPIQNDTSDWGIHFDCYGSPRCSHGIFPNWPGYASYEEIGPYY</sequence>
<dbReference type="GO" id="GO:0005979">
    <property type="term" value="P:regulation of glycogen biosynthetic process"/>
    <property type="evidence" value="ECO:0007669"/>
    <property type="project" value="TreeGrafter"/>
</dbReference>
<keyword evidence="2 4" id="KW-0119">Carbohydrate metabolism</keyword>
<dbReference type="Proteomes" id="UP000823561">
    <property type="component" value="Chromosome 12"/>
</dbReference>
<evidence type="ECO:0000313" key="6">
    <source>
        <dbReference type="EMBL" id="KAG5272803.1"/>
    </source>
</evidence>
<dbReference type="EMBL" id="JADWDJ010000012">
    <property type="protein sequence ID" value="KAG5272803.1"/>
    <property type="molecule type" value="Genomic_DNA"/>
</dbReference>
<evidence type="ECO:0000256" key="4">
    <source>
        <dbReference type="PIRNR" id="PIRNR038207"/>
    </source>
</evidence>
<dbReference type="PROSITE" id="PS51159">
    <property type="entry name" value="CBM21"/>
    <property type="match status" value="1"/>
</dbReference>
<dbReference type="Gene3D" id="2.60.40.2440">
    <property type="entry name" value="Carbohydrate binding type-21 domain"/>
    <property type="match status" value="1"/>
</dbReference>
<dbReference type="InterPro" id="IPR017434">
    <property type="entry name" value="Pase-1_reg-su_3B/C/D_met"/>
</dbReference>
<dbReference type="InterPro" id="IPR005036">
    <property type="entry name" value="CBM21_dom"/>
</dbReference>
<organism evidence="6 7">
    <name type="scientific">Alosa alosa</name>
    <name type="common">allis shad</name>
    <dbReference type="NCBI Taxonomy" id="278164"/>
    <lineage>
        <taxon>Eukaryota</taxon>
        <taxon>Metazoa</taxon>
        <taxon>Chordata</taxon>
        <taxon>Craniata</taxon>
        <taxon>Vertebrata</taxon>
        <taxon>Euteleostomi</taxon>
        <taxon>Actinopterygii</taxon>
        <taxon>Neopterygii</taxon>
        <taxon>Teleostei</taxon>
        <taxon>Clupei</taxon>
        <taxon>Clupeiformes</taxon>
        <taxon>Clupeoidei</taxon>
        <taxon>Clupeidae</taxon>
        <taxon>Alosa</taxon>
    </lineage>
</organism>
<accession>A0AAV6GCL7</accession>
<comment type="subunit">
    <text evidence="3">Interacts with glycogen, PPP1CC catalytic subunit of PP1 and PYGL. Associates with glycogen particles. Forms complexes with debranching enzyme, glycogen phosphorylase, glycogen synthase and phosphorylase kinase which is necessary for its regulation of PP1 activity.</text>
</comment>
<keyword evidence="7" id="KW-1185">Reference proteome</keyword>
<protein>
    <recommendedName>
        <fullName evidence="4">Protein phosphatase 1 regulatory subunit</fullName>
    </recommendedName>
</protein>
<dbReference type="GO" id="GO:0000164">
    <property type="term" value="C:protein phosphatase type 1 complex"/>
    <property type="evidence" value="ECO:0007669"/>
    <property type="project" value="TreeGrafter"/>
</dbReference>
<dbReference type="InterPro" id="IPR038175">
    <property type="entry name" value="CBM21_dom_sf"/>
</dbReference>
<name>A0AAV6GCL7_9TELE</name>
<comment type="caution">
    <text evidence="6">The sequence shown here is derived from an EMBL/GenBank/DDBJ whole genome shotgun (WGS) entry which is preliminary data.</text>
</comment>
<dbReference type="PANTHER" id="PTHR12307">
    <property type="entry name" value="PROTEIN PHOSPHATASE 1 REGULATORY SUBUNIT"/>
    <property type="match status" value="1"/>
</dbReference>
<evidence type="ECO:0000259" key="5">
    <source>
        <dbReference type="PROSITE" id="PS51159"/>
    </source>
</evidence>
<dbReference type="PANTHER" id="PTHR12307:SF13">
    <property type="entry name" value="PROTEIN PHOSPHATASE 1 REGULATORY SUBUNIT 3B"/>
    <property type="match status" value="1"/>
</dbReference>